<dbReference type="PANTHER" id="PTHR33376">
    <property type="match status" value="1"/>
</dbReference>
<reference evidence="6 7" key="1">
    <citation type="submission" date="2018-06" db="EMBL/GenBank/DDBJ databases">
        <authorList>
            <consortium name="Pathogen Informatics"/>
            <person name="Doyle S."/>
        </authorList>
    </citation>
    <scope>NUCLEOTIDE SEQUENCE [LARGE SCALE GENOMIC DNA]</scope>
    <source>
        <strain evidence="6 7">NCTC11645</strain>
    </source>
</reference>
<evidence type="ECO:0000256" key="1">
    <source>
        <dbReference type="ARBA" id="ARBA00009023"/>
    </source>
</evidence>
<organism evidence="6 7">
    <name type="scientific">Grimontia hollisae</name>
    <name type="common">Vibrio hollisae</name>
    <dbReference type="NCBI Taxonomy" id="673"/>
    <lineage>
        <taxon>Bacteria</taxon>
        <taxon>Pseudomonadati</taxon>
        <taxon>Pseudomonadota</taxon>
        <taxon>Gammaproteobacteria</taxon>
        <taxon>Vibrionales</taxon>
        <taxon>Vibrionaceae</taxon>
        <taxon>Grimontia</taxon>
    </lineage>
</organism>
<dbReference type="Pfam" id="PF13458">
    <property type="entry name" value="Peripla_BP_6"/>
    <property type="match status" value="1"/>
</dbReference>
<dbReference type="InterPro" id="IPR018389">
    <property type="entry name" value="DctP_fam"/>
</dbReference>
<evidence type="ECO:0000313" key="7">
    <source>
        <dbReference type="Proteomes" id="UP000254512"/>
    </source>
</evidence>
<dbReference type="NCBIfam" id="NF037995">
    <property type="entry name" value="TRAP_S1"/>
    <property type="match status" value="1"/>
</dbReference>
<comment type="similarity">
    <text evidence="1">Belongs to the bacterial solute-binding protein 7 family.</text>
</comment>
<feature type="domain" description="Leucine-binding protein" evidence="5">
    <location>
        <begin position="355"/>
        <end position="675"/>
    </location>
</feature>
<evidence type="ECO:0000259" key="5">
    <source>
        <dbReference type="Pfam" id="PF13458"/>
    </source>
</evidence>
<dbReference type="Gene3D" id="3.40.50.2300">
    <property type="match status" value="2"/>
</dbReference>
<dbReference type="GO" id="GO:0055085">
    <property type="term" value="P:transmembrane transport"/>
    <property type="evidence" value="ECO:0007669"/>
    <property type="project" value="InterPro"/>
</dbReference>
<keyword evidence="3" id="KW-0813">Transport</keyword>
<comment type="similarity">
    <text evidence="2">Belongs to the leucine-binding protein family.</text>
</comment>
<dbReference type="InterPro" id="IPR028081">
    <property type="entry name" value="Leu-bd"/>
</dbReference>
<evidence type="ECO:0000313" key="6">
    <source>
        <dbReference type="EMBL" id="STO58295.1"/>
    </source>
</evidence>
<gene>
    <name evidence="6" type="primary">dctP_2</name>
    <name evidence="6" type="ORF">NCTC11645_02725</name>
</gene>
<keyword evidence="4" id="KW-0732">Signal</keyword>
<accession>A0A377HRE0</accession>
<dbReference type="InterPro" id="IPR028082">
    <property type="entry name" value="Peripla_BP_I"/>
</dbReference>
<evidence type="ECO:0000256" key="4">
    <source>
        <dbReference type="ARBA" id="ARBA00022729"/>
    </source>
</evidence>
<dbReference type="AlphaFoldDB" id="A0A377HRE0"/>
<dbReference type="Proteomes" id="UP000254512">
    <property type="component" value="Unassembled WGS sequence"/>
</dbReference>
<dbReference type="CDD" id="cd19979">
    <property type="entry name" value="PBP1_ABC_ligand_binding-like"/>
    <property type="match status" value="1"/>
</dbReference>
<dbReference type="InterPro" id="IPR038404">
    <property type="entry name" value="TRAP_DctP_sf"/>
</dbReference>
<dbReference type="EMBL" id="UGHD01000002">
    <property type="protein sequence ID" value="STO58295.1"/>
    <property type="molecule type" value="Genomic_DNA"/>
</dbReference>
<dbReference type="RefSeq" id="WP_115660021.1">
    <property type="nucleotide sequence ID" value="NZ_UGHD01000002.1"/>
</dbReference>
<dbReference type="Gene3D" id="3.40.190.170">
    <property type="entry name" value="Bacterial extracellular solute-binding protein, family 7"/>
    <property type="match status" value="1"/>
</dbReference>
<protein>
    <submittedName>
        <fullName evidence="6">C4-dicarboxylate-binding periplasmic protein</fullName>
    </submittedName>
</protein>
<sequence>MKNIAVGKYTFTLITLLILLTGCDGQTKPGSNTPEALPTKHRLTIALSSTSAAAEYEAVNYFASLIEKQSDGQLVLNVLNGKATLGQRERVAALKKGDIDFTVVPSAKVSHLYPGIELFDLPFFFTEHHQVRRVYASNASRQMLAKLQDYGLVGLAFWDGGFKQLVTNAPLSSKDQFLNKRFRIVESTVLREQFKSWGGLTLPISTARVSEAYANGDLDGEEMTLSQLSAHRRSNLQVNLTRHGHQTLLLMMSAKTKNRLPEQLIHIIDSAAKTASTFQYDIAYQKEKLALLSLREDGVINVPSNALLAWMKTASAHVIEHQRMQFGTAMLEQVIQAKTDWENLPPDNLIVALDADMFGSAALSGLAIRRGIELALEEINQQGGILGKEVRLMVRNNSMVPSRGLDNIALLSKLPNVLAVFSGISSPVVLAELNLLHEKKMLMLVPWAAATPIVSNGYAPNFVFRVSVRDEYAAQFLLEGALKASDKVGFFLVNNGWGRSNFEGLSKEMEKRKYQPTGVQWFDWGEKNMETKIRNLINRGAKAIIFVGNAVEGEKFVTALARYENPPVVYSHWGITGSTFAERSANALEKIDLRVLQTFSFIGNDNPAAKALMARYHDRYGTTKGTDIFAPSGTAHAYDLMHMLAIAANKAGSTDMAAIQKEMTQLEYYQGVMKTYRSPFKGTQDALTKDDYLFAFYKNGTLHPLESSR</sequence>
<dbReference type="STRING" id="673.AL542_12815"/>
<evidence type="ECO:0000256" key="2">
    <source>
        <dbReference type="ARBA" id="ARBA00010062"/>
    </source>
</evidence>
<dbReference type="PROSITE" id="PS51257">
    <property type="entry name" value="PROKAR_LIPOPROTEIN"/>
    <property type="match status" value="1"/>
</dbReference>
<dbReference type="PANTHER" id="PTHR33376:SF7">
    <property type="entry name" value="C4-DICARBOXYLATE-BINDING PROTEIN DCTB"/>
    <property type="match status" value="1"/>
</dbReference>
<proteinExistence type="inferred from homology"/>
<evidence type="ECO:0000256" key="3">
    <source>
        <dbReference type="ARBA" id="ARBA00022448"/>
    </source>
</evidence>
<dbReference type="SUPFAM" id="SSF53822">
    <property type="entry name" value="Periplasmic binding protein-like I"/>
    <property type="match status" value="1"/>
</dbReference>
<dbReference type="Pfam" id="PF03480">
    <property type="entry name" value="DctP"/>
    <property type="match status" value="1"/>
</dbReference>
<name>A0A377HRE0_GRIHO</name>